<dbReference type="GO" id="GO:0000166">
    <property type="term" value="F:nucleotide binding"/>
    <property type="evidence" value="ECO:0007669"/>
    <property type="project" value="InterPro"/>
</dbReference>
<dbReference type="SUPFAM" id="SSF55347">
    <property type="entry name" value="Glyceraldehyde-3-phosphate dehydrogenase-like, C-terminal domain"/>
    <property type="match status" value="1"/>
</dbReference>
<comment type="similarity">
    <text evidence="1">Belongs to the Gfo/Idh/MocA family.</text>
</comment>
<dbReference type="PANTHER" id="PTHR43377:SF1">
    <property type="entry name" value="BILIVERDIN REDUCTASE A"/>
    <property type="match status" value="1"/>
</dbReference>
<dbReference type="EMBL" id="CAJOBC010001142">
    <property type="protein sequence ID" value="CAF3658687.1"/>
    <property type="molecule type" value="Genomic_DNA"/>
</dbReference>
<dbReference type="InterPro" id="IPR036291">
    <property type="entry name" value="NAD(P)-bd_dom_sf"/>
</dbReference>
<dbReference type="PANTHER" id="PTHR43377">
    <property type="entry name" value="BILIVERDIN REDUCTASE A"/>
    <property type="match status" value="1"/>
</dbReference>
<dbReference type="EMBL" id="CAJOBA010000349">
    <property type="protein sequence ID" value="CAF3525106.1"/>
    <property type="molecule type" value="Genomic_DNA"/>
</dbReference>
<dbReference type="Proteomes" id="UP000681722">
    <property type="component" value="Unassembled WGS sequence"/>
</dbReference>
<dbReference type="EMBL" id="CAJNOQ010001142">
    <property type="protein sequence ID" value="CAF0871376.1"/>
    <property type="molecule type" value="Genomic_DNA"/>
</dbReference>
<dbReference type="PRINTS" id="PR01775">
    <property type="entry name" value="GLFROXRDTASE"/>
</dbReference>
<keyword evidence="9" id="KW-1185">Reference proteome</keyword>
<dbReference type="InterPro" id="IPR055170">
    <property type="entry name" value="GFO_IDH_MocA-like_dom"/>
</dbReference>
<comment type="caution">
    <text evidence="6">The sequence shown here is derived from an EMBL/GenBank/DDBJ whole genome shotgun (WGS) entry which is preliminary data.</text>
</comment>
<dbReference type="AlphaFoldDB" id="A0A813XGW8"/>
<evidence type="ECO:0000259" key="4">
    <source>
        <dbReference type="Pfam" id="PF22725"/>
    </source>
</evidence>
<evidence type="ECO:0000259" key="3">
    <source>
        <dbReference type="Pfam" id="PF01408"/>
    </source>
</evidence>
<dbReference type="InterPro" id="IPR051450">
    <property type="entry name" value="Gfo/Idh/MocA_Oxidoreductases"/>
</dbReference>
<dbReference type="SUPFAM" id="SSF51735">
    <property type="entry name" value="NAD(P)-binding Rossmann-fold domains"/>
    <property type="match status" value="1"/>
</dbReference>
<proteinExistence type="inferred from homology"/>
<dbReference type="Pfam" id="PF01408">
    <property type="entry name" value="GFO_IDH_MocA"/>
    <property type="match status" value="1"/>
</dbReference>
<dbReference type="Proteomes" id="UP000682733">
    <property type="component" value="Unassembled WGS sequence"/>
</dbReference>
<organism evidence="6 9">
    <name type="scientific">Didymodactylos carnosus</name>
    <dbReference type="NCBI Taxonomy" id="1234261"/>
    <lineage>
        <taxon>Eukaryota</taxon>
        <taxon>Metazoa</taxon>
        <taxon>Spiralia</taxon>
        <taxon>Gnathifera</taxon>
        <taxon>Rotifera</taxon>
        <taxon>Eurotatoria</taxon>
        <taxon>Bdelloidea</taxon>
        <taxon>Philodinida</taxon>
        <taxon>Philodinidae</taxon>
        <taxon>Didymodactylos</taxon>
    </lineage>
</organism>
<protein>
    <recommendedName>
        <fullName evidence="10">Glucose-fructose oxidoreductase</fullName>
    </recommendedName>
</protein>
<feature type="compositionally biased region" description="Basic and acidic residues" evidence="2">
    <location>
        <begin position="374"/>
        <end position="385"/>
    </location>
</feature>
<dbReference type="EMBL" id="CAJNOK010000349">
    <property type="protein sequence ID" value="CAF0746896.1"/>
    <property type="molecule type" value="Genomic_DNA"/>
</dbReference>
<evidence type="ECO:0000256" key="1">
    <source>
        <dbReference type="ARBA" id="ARBA00010928"/>
    </source>
</evidence>
<dbReference type="Gene3D" id="3.40.50.720">
    <property type="entry name" value="NAD(P)-binding Rossmann-like Domain"/>
    <property type="match status" value="1"/>
</dbReference>
<evidence type="ECO:0000313" key="7">
    <source>
        <dbReference type="EMBL" id="CAF3525106.1"/>
    </source>
</evidence>
<evidence type="ECO:0000313" key="9">
    <source>
        <dbReference type="Proteomes" id="UP000663829"/>
    </source>
</evidence>
<feature type="domain" description="Gfo/Idh/MocA-like oxidoreductase N-terminal" evidence="3">
    <location>
        <begin position="21"/>
        <end position="142"/>
    </location>
</feature>
<evidence type="ECO:0000313" key="5">
    <source>
        <dbReference type="EMBL" id="CAF0746896.1"/>
    </source>
</evidence>
<evidence type="ECO:0000256" key="2">
    <source>
        <dbReference type="SAM" id="MobiDB-lite"/>
    </source>
</evidence>
<name>A0A813XGW8_9BILA</name>
<sequence length="385" mass="42742">MDAIKNAVNVVLGRKPSGSKVRYAVVGAGNISQESFMPGVGQTSNSILTALVTDDNEKYVKLARQYNLKSYKYADFNKLLDEDVCDAIYIGTPNWMHQEFAVPALEKGYHVLLEKPMEVNEEACVAINEAQKKTGAKLMVAYRLHFETGTLTVLDRVRKGDLGEPRIFTSTFVQVVKEENHRAKHGAGPVPDLGPYPINAVRNLFGMEPIEVSAVGFKTPGREALQMEHDTVSVTLRFPGDRTAQFTVGYSGGPIDTYTIVGDKGYIEVTPCYMFGSGVKIAYKAKIEEKEESKTFSEVDQFGGETDYFSNCILKDQYPEPDGEEGFLDVRVIMAIKKALETGQTQKLEPKQRSKKPTLDQKRNLSMASTPKEFIGRDADHPTET</sequence>
<evidence type="ECO:0008006" key="10">
    <source>
        <dbReference type="Google" id="ProtNLM"/>
    </source>
</evidence>
<dbReference type="OrthoDB" id="2129491at2759"/>
<dbReference type="Gene3D" id="3.30.360.10">
    <property type="entry name" value="Dihydrodipicolinate Reductase, domain 2"/>
    <property type="match status" value="1"/>
</dbReference>
<feature type="domain" description="GFO/IDH/MocA-like oxidoreductase" evidence="4">
    <location>
        <begin position="152"/>
        <end position="268"/>
    </location>
</feature>
<gene>
    <name evidence="6" type="ORF">GPM918_LOCUS7117</name>
    <name evidence="5" type="ORF">OVA965_LOCUS1780</name>
    <name evidence="8" type="ORF">SRO942_LOCUS7117</name>
    <name evidence="7" type="ORF">TMI583_LOCUS1780</name>
</gene>
<dbReference type="Pfam" id="PF22725">
    <property type="entry name" value="GFO_IDH_MocA_C3"/>
    <property type="match status" value="1"/>
</dbReference>
<evidence type="ECO:0000313" key="8">
    <source>
        <dbReference type="EMBL" id="CAF3658687.1"/>
    </source>
</evidence>
<dbReference type="InterPro" id="IPR000683">
    <property type="entry name" value="Gfo/Idh/MocA-like_OxRdtase_N"/>
</dbReference>
<dbReference type="Proteomes" id="UP000677228">
    <property type="component" value="Unassembled WGS sequence"/>
</dbReference>
<evidence type="ECO:0000313" key="6">
    <source>
        <dbReference type="EMBL" id="CAF0871376.1"/>
    </source>
</evidence>
<feature type="region of interest" description="Disordered" evidence="2">
    <location>
        <begin position="343"/>
        <end position="385"/>
    </location>
</feature>
<dbReference type="Proteomes" id="UP000663829">
    <property type="component" value="Unassembled WGS sequence"/>
</dbReference>
<reference evidence="6" key="1">
    <citation type="submission" date="2021-02" db="EMBL/GenBank/DDBJ databases">
        <authorList>
            <person name="Nowell W R."/>
        </authorList>
    </citation>
    <scope>NUCLEOTIDE SEQUENCE</scope>
</reference>
<feature type="compositionally biased region" description="Basic and acidic residues" evidence="2">
    <location>
        <begin position="348"/>
        <end position="363"/>
    </location>
</feature>
<dbReference type="InterPro" id="IPR008354">
    <property type="entry name" value="Glc-Fru_OxRdtase_bac"/>
</dbReference>
<accession>A0A813XGW8</accession>